<gene>
    <name evidence="1" type="ORF">PHMEG_00024194</name>
</gene>
<evidence type="ECO:0000313" key="1">
    <source>
        <dbReference type="EMBL" id="OWZ03986.1"/>
    </source>
</evidence>
<sequence>QLLQRPIEMARTSLHFVPTVVCSLCILHNFLIEYGDEVWDEKDERRRKAYYDANPLPLKSVGSATMVNLAGSTKDGLLRCFDSVRSAN</sequence>
<keyword evidence="2" id="KW-1185">Reference proteome</keyword>
<protein>
    <submittedName>
        <fullName evidence="1">Uncharacterized protein</fullName>
    </submittedName>
</protein>
<comment type="caution">
    <text evidence="1">The sequence shown here is derived from an EMBL/GenBank/DDBJ whole genome shotgun (WGS) entry which is preliminary data.</text>
</comment>
<dbReference type="AlphaFoldDB" id="A0A225VEA4"/>
<feature type="non-terminal residue" evidence="1">
    <location>
        <position position="1"/>
    </location>
</feature>
<dbReference type="EMBL" id="NBNE01005213">
    <property type="protein sequence ID" value="OWZ03986.1"/>
    <property type="molecule type" value="Genomic_DNA"/>
</dbReference>
<name>A0A225VEA4_9STRA</name>
<evidence type="ECO:0000313" key="2">
    <source>
        <dbReference type="Proteomes" id="UP000198211"/>
    </source>
</evidence>
<organism evidence="1 2">
    <name type="scientific">Phytophthora megakarya</name>
    <dbReference type="NCBI Taxonomy" id="4795"/>
    <lineage>
        <taxon>Eukaryota</taxon>
        <taxon>Sar</taxon>
        <taxon>Stramenopiles</taxon>
        <taxon>Oomycota</taxon>
        <taxon>Peronosporomycetes</taxon>
        <taxon>Peronosporales</taxon>
        <taxon>Peronosporaceae</taxon>
        <taxon>Phytophthora</taxon>
    </lineage>
</organism>
<accession>A0A225VEA4</accession>
<proteinExistence type="predicted"/>
<dbReference type="OrthoDB" id="2668416at2759"/>
<reference evidence="2" key="1">
    <citation type="submission" date="2017-03" db="EMBL/GenBank/DDBJ databases">
        <title>Phytopthora megakarya and P. palmivora, two closely related causual agents of cacao black pod achieved similar genome size and gene model numbers by different mechanisms.</title>
        <authorList>
            <person name="Ali S."/>
            <person name="Shao J."/>
            <person name="Larry D.J."/>
            <person name="Kronmiller B."/>
            <person name="Shen D."/>
            <person name="Strem M.D."/>
            <person name="Melnick R.L."/>
            <person name="Guiltinan M.J."/>
            <person name="Tyler B.M."/>
            <person name="Meinhardt L.W."/>
            <person name="Bailey B.A."/>
        </authorList>
    </citation>
    <scope>NUCLEOTIDE SEQUENCE [LARGE SCALE GENOMIC DNA]</scope>
    <source>
        <strain evidence="2">zdho120</strain>
    </source>
</reference>
<dbReference type="Proteomes" id="UP000198211">
    <property type="component" value="Unassembled WGS sequence"/>
</dbReference>